<evidence type="ECO:0000259" key="7">
    <source>
        <dbReference type="PROSITE" id="PS50172"/>
    </source>
</evidence>
<gene>
    <name evidence="8" type="ORF">O3M35_000293</name>
</gene>
<feature type="compositionally biased region" description="Basic and acidic residues" evidence="6">
    <location>
        <begin position="243"/>
        <end position="256"/>
    </location>
</feature>
<evidence type="ECO:0000313" key="8">
    <source>
        <dbReference type="EMBL" id="KAK9511675.1"/>
    </source>
</evidence>
<dbReference type="PROSITE" id="PS50172">
    <property type="entry name" value="BRCT"/>
    <property type="match status" value="2"/>
</dbReference>
<feature type="compositionally biased region" description="Basic and acidic residues" evidence="6">
    <location>
        <begin position="490"/>
        <end position="500"/>
    </location>
</feature>
<dbReference type="Pfam" id="PF01834">
    <property type="entry name" value="XRCC1_N"/>
    <property type="match status" value="1"/>
</dbReference>
<dbReference type="SUPFAM" id="SSF52113">
    <property type="entry name" value="BRCT domain"/>
    <property type="match status" value="2"/>
</dbReference>
<feature type="region of interest" description="Disordered" evidence="6">
    <location>
        <begin position="217"/>
        <end position="282"/>
    </location>
</feature>
<dbReference type="PANTHER" id="PTHR11370:SF5">
    <property type="entry name" value="DNA REPAIR PROTEIN XRCC1"/>
    <property type="match status" value="1"/>
</dbReference>
<protein>
    <recommendedName>
        <fullName evidence="7">BRCT domain-containing protein</fullName>
    </recommendedName>
</protein>
<dbReference type="SMART" id="SM00292">
    <property type="entry name" value="BRCT"/>
    <property type="match status" value="2"/>
</dbReference>
<evidence type="ECO:0000313" key="9">
    <source>
        <dbReference type="Proteomes" id="UP001461498"/>
    </source>
</evidence>
<keyword evidence="4" id="KW-0234">DNA repair</keyword>
<reference evidence="8 9" key="1">
    <citation type="submission" date="2022-12" db="EMBL/GenBank/DDBJ databases">
        <title>Chromosome-level genome assembly of true bugs.</title>
        <authorList>
            <person name="Ma L."/>
            <person name="Li H."/>
        </authorList>
    </citation>
    <scope>NUCLEOTIDE SEQUENCE [LARGE SCALE GENOMIC DNA]</scope>
    <source>
        <strain evidence="8">Lab_2022b</strain>
    </source>
</reference>
<dbReference type="InterPro" id="IPR001357">
    <property type="entry name" value="BRCT_dom"/>
</dbReference>
<feature type="region of interest" description="Disordered" evidence="6">
    <location>
        <begin position="478"/>
        <end position="509"/>
    </location>
</feature>
<evidence type="ECO:0000256" key="1">
    <source>
        <dbReference type="ARBA" id="ARBA00004123"/>
    </source>
</evidence>
<feature type="region of interest" description="Disordered" evidence="6">
    <location>
        <begin position="429"/>
        <end position="454"/>
    </location>
</feature>
<feature type="compositionally biased region" description="Polar residues" evidence="6">
    <location>
        <begin position="432"/>
        <end position="454"/>
    </location>
</feature>
<dbReference type="GO" id="GO:0006284">
    <property type="term" value="P:base-excision repair"/>
    <property type="evidence" value="ECO:0007669"/>
    <property type="project" value="InterPro"/>
</dbReference>
<organism evidence="8 9">
    <name type="scientific">Rhynocoris fuscipes</name>
    <dbReference type="NCBI Taxonomy" id="488301"/>
    <lineage>
        <taxon>Eukaryota</taxon>
        <taxon>Metazoa</taxon>
        <taxon>Ecdysozoa</taxon>
        <taxon>Arthropoda</taxon>
        <taxon>Hexapoda</taxon>
        <taxon>Insecta</taxon>
        <taxon>Pterygota</taxon>
        <taxon>Neoptera</taxon>
        <taxon>Paraneoptera</taxon>
        <taxon>Hemiptera</taxon>
        <taxon>Heteroptera</taxon>
        <taxon>Panheteroptera</taxon>
        <taxon>Cimicomorpha</taxon>
        <taxon>Reduviidae</taxon>
        <taxon>Harpactorinae</taxon>
        <taxon>Harpactorini</taxon>
        <taxon>Rhynocoris</taxon>
    </lineage>
</organism>
<dbReference type="GO" id="GO:0003684">
    <property type="term" value="F:damaged DNA binding"/>
    <property type="evidence" value="ECO:0007669"/>
    <property type="project" value="InterPro"/>
</dbReference>
<dbReference type="InterPro" id="IPR045080">
    <property type="entry name" value="BRCT_XRCC1_rpt1"/>
</dbReference>
<keyword evidence="3" id="KW-0227">DNA damage</keyword>
<dbReference type="FunFam" id="2.60.120.260:FF:000025">
    <property type="entry name" value="DNA repair protein XRCC1 isoform X1"/>
    <property type="match status" value="1"/>
</dbReference>
<evidence type="ECO:0000256" key="6">
    <source>
        <dbReference type="SAM" id="MobiDB-lite"/>
    </source>
</evidence>
<dbReference type="GO" id="GO:0000012">
    <property type="term" value="P:single strand break repair"/>
    <property type="evidence" value="ECO:0007669"/>
    <property type="project" value="InterPro"/>
</dbReference>
<accession>A0AAW1DPN0</accession>
<dbReference type="InterPro" id="IPR002706">
    <property type="entry name" value="Xrcc1_N"/>
</dbReference>
<dbReference type="InterPro" id="IPR036420">
    <property type="entry name" value="BRCT_dom_sf"/>
</dbReference>
<evidence type="ECO:0000256" key="3">
    <source>
        <dbReference type="ARBA" id="ARBA00022763"/>
    </source>
</evidence>
<dbReference type="PANTHER" id="PTHR11370">
    <property type="entry name" value="DNA-REPAIR PROTEIN XRCC1"/>
    <property type="match status" value="1"/>
</dbReference>
<keyword evidence="2" id="KW-0677">Repeat</keyword>
<dbReference type="Gene3D" id="3.40.50.10190">
    <property type="entry name" value="BRCT domain"/>
    <property type="match status" value="2"/>
</dbReference>
<evidence type="ECO:0000256" key="4">
    <source>
        <dbReference type="ARBA" id="ARBA00023204"/>
    </source>
</evidence>
<dbReference type="GO" id="GO:0005634">
    <property type="term" value="C:nucleus"/>
    <property type="evidence" value="ECO:0007669"/>
    <property type="project" value="UniProtKB-SubCell"/>
</dbReference>
<dbReference type="AlphaFoldDB" id="A0AAW1DPN0"/>
<proteinExistence type="predicted"/>
<dbReference type="Gene3D" id="2.60.120.260">
    <property type="entry name" value="Galactose-binding domain-like"/>
    <property type="match status" value="1"/>
</dbReference>
<keyword evidence="5" id="KW-0539">Nucleus</keyword>
<dbReference type="InterPro" id="IPR008979">
    <property type="entry name" value="Galactose-bd-like_sf"/>
</dbReference>
<dbReference type="FunFam" id="3.40.50.10190:FF:000008">
    <property type="entry name" value="X-ray repair cross complementing 1"/>
    <property type="match status" value="1"/>
</dbReference>
<feature type="domain" description="BRCT" evidence="7">
    <location>
        <begin position="297"/>
        <end position="384"/>
    </location>
</feature>
<comment type="caution">
    <text evidence="8">The sequence shown here is derived from an EMBL/GenBank/DDBJ whole genome shotgun (WGS) entry which is preliminary data.</text>
</comment>
<dbReference type="Pfam" id="PF12738">
    <property type="entry name" value="PTCB-BRCT"/>
    <property type="match status" value="1"/>
</dbReference>
<dbReference type="GO" id="GO:0006303">
    <property type="term" value="P:double-strand break repair via nonhomologous end joining"/>
    <property type="evidence" value="ECO:0007669"/>
    <property type="project" value="InterPro"/>
</dbReference>
<evidence type="ECO:0000256" key="5">
    <source>
        <dbReference type="ARBA" id="ARBA00023242"/>
    </source>
</evidence>
<dbReference type="CDD" id="cd17725">
    <property type="entry name" value="BRCT_XRCC1_rpt1"/>
    <property type="match status" value="1"/>
</dbReference>
<dbReference type="Proteomes" id="UP001461498">
    <property type="component" value="Unassembled WGS sequence"/>
</dbReference>
<sequence length="619" mass="68971">MAPVKIERVISASSEDEAHPASNLLKTDYSNKKWKCKTAGEKQISVVFQLAEFCRIISIDVGNEHSALIEVLVGKSSSPNDDYKVLLVTSSLMTLQESKYSTNVNGVSFFKEENLCKPVCEEKWDRVKVVCSQPFNNHVQFGLSFIIFHSVSSNVNPTSCNNIKLKATSSVDSLLKTGGLFANRNKLSVEPAATGAAAIRAVAADVKINFPVSDANRNGINLKAKSPSDSASDEAGKKTNKAAKNEKAKTPKNDSAKKKKNINTDGARTRDSSQNSPPKKKVVLASVQAFKKREERPFNQLMNGVVFAMSGYENPLRSELRNKALAMGARYEFNWNCNCTHLICAFRNTPKYNQVRGRGKIVKSQWIEECYSRRKRLPWRRFALDRNDASQAESEEEICEKIESPVATTCQDVPESEGDTDDEIEKVRQKQQRINGSNNIDTPSTSGLNVHSTNDSTSEIIANDNDATADDAMDVEPTPNKVNNVLPPKVKTESNQKEETNVYDMDTESEDENYWVKTKPEENFLPPLPAFLEGATIALLDDLSDSDKNLLRRYIKAHKGSVADSKADLNMILYAITEDLSAIERVKEDFPQVMGVTPEWIWRSHDEAKLLPASQFQIK</sequence>
<evidence type="ECO:0000256" key="2">
    <source>
        <dbReference type="ARBA" id="ARBA00022737"/>
    </source>
</evidence>
<comment type="subcellular location">
    <subcellularLocation>
        <location evidence="1">Nucleus</location>
    </subcellularLocation>
</comment>
<dbReference type="EMBL" id="JAPXFL010000001">
    <property type="protein sequence ID" value="KAK9511675.1"/>
    <property type="molecule type" value="Genomic_DNA"/>
</dbReference>
<dbReference type="SUPFAM" id="SSF49785">
    <property type="entry name" value="Galactose-binding domain-like"/>
    <property type="match status" value="1"/>
</dbReference>
<feature type="domain" description="BRCT" evidence="7">
    <location>
        <begin position="527"/>
        <end position="618"/>
    </location>
</feature>
<name>A0AAW1DPN0_9HEMI</name>
<keyword evidence="9" id="KW-1185">Reference proteome</keyword>